<keyword evidence="2 5" id="KW-0808">Transferase</keyword>
<dbReference type="GO" id="GO:0102559">
    <property type="term" value="F:peptide chain release factor N(5)-glutamine methyltransferase activity"/>
    <property type="evidence" value="ECO:0007669"/>
    <property type="project" value="UniProtKB-EC"/>
</dbReference>
<evidence type="ECO:0000259" key="7">
    <source>
        <dbReference type="Pfam" id="PF05175"/>
    </source>
</evidence>
<keyword evidence="3 5" id="KW-0949">S-adenosyl-L-methionine</keyword>
<feature type="domain" description="Release factor glutamine methyltransferase N-terminal" evidence="8">
    <location>
        <begin position="301"/>
        <end position="364"/>
    </location>
</feature>
<dbReference type="InterPro" id="IPR050320">
    <property type="entry name" value="N5-glutamine_MTase"/>
</dbReference>
<keyword evidence="6" id="KW-0472">Membrane</keyword>
<organism evidence="9 10">
    <name type="scientific">Candidatus Caccopulliclostridium gallistercoris</name>
    <dbReference type="NCBI Taxonomy" id="2840719"/>
    <lineage>
        <taxon>Bacteria</taxon>
        <taxon>Bacillati</taxon>
        <taxon>Bacillota</taxon>
        <taxon>Clostridia</taxon>
        <taxon>Candidatus Caccopulliclostridium</taxon>
    </lineage>
</organism>
<dbReference type="NCBIfam" id="TIGR00536">
    <property type="entry name" value="hemK_fam"/>
    <property type="match status" value="1"/>
</dbReference>
<protein>
    <recommendedName>
        <fullName evidence="5">Release factor glutamine methyltransferase</fullName>
        <shortName evidence="5">RF MTase</shortName>
        <ecNumber evidence="5">2.1.1.297</ecNumber>
    </recommendedName>
    <alternativeName>
        <fullName evidence="5">N5-glutamine methyltransferase PrmC</fullName>
    </alternativeName>
    <alternativeName>
        <fullName evidence="5">Protein-(glutamine-N5) MTase PrmC</fullName>
    </alternativeName>
    <alternativeName>
        <fullName evidence="5">Protein-glutamine N-methyltransferase PrmC</fullName>
    </alternativeName>
</protein>
<accession>A0A9D1SZ22</accession>
<dbReference type="NCBIfam" id="TIGR03534">
    <property type="entry name" value="RF_mod_PrmC"/>
    <property type="match status" value="1"/>
</dbReference>
<dbReference type="InterPro" id="IPR004556">
    <property type="entry name" value="HemK-like"/>
</dbReference>
<feature type="binding site" evidence="5">
    <location>
        <begin position="473"/>
        <end position="476"/>
    </location>
    <ligand>
        <name>substrate</name>
    </ligand>
</feature>
<evidence type="ECO:0000256" key="6">
    <source>
        <dbReference type="SAM" id="Phobius"/>
    </source>
</evidence>
<dbReference type="CDD" id="cd02440">
    <property type="entry name" value="AdoMet_MTases"/>
    <property type="match status" value="1"/>
</dbReference>
<evidence type="ECO:0000256" key="3">
    <source>
        <dbReference type="ARBA" id="ARBA00022691"/>
    </source>
</evidence>
<feature type="binding site" evidence="5">
    <location>
        <position position="430"/>
    </location>
    <ligand>
        <name>S-adenosyl-L-methionine</name>
        <dbReference type="ChEBI" id="CHEBI:59789"/>
    </ligand>
</feature>
<comment type="caution">
    <text evidence="9">The sequence shown here is derived from an EMBL/GenBank/DDBJ whole genome shotgun (WGS) entry which is preliminary data.</text>
</comment>
<dbReference type="GO" id="GO:0032259">
    <property type="term" value="P:methylation"/>
    <property type="evidence" value="ECO:0007669"/>
    <property type="project" value="UniProtKB-KW"/>
</dbReference>
<reference evidence="9" key="2">
    <citation type="journal article" date="2021" name="PeerJ">
        <title>Extensive microbial diversity within the chicken gut microbiome revealed by metagenomics and culture.</title>
        <authorList>
            <person name="Gilroy R."/>
            <person name="Ravi A."/>
            <person name="Getino M."/>
            <person name="Pursley I."/>
            <person name="Horton D.L."/>
            <person name="Alikhan N.F."/>
            <person name="Baker D."/>
            <person name="Gharbi K."/>
            <person name="Hall N."/>
            <person name="Watson M."/>
            <person name="Adriaenssens E.M."/>
            <person name="Foster-Nyarko E."/>
            <person name="Jarju S."/>
            <person name="Secka A."/>
            <person name="Antonio M."/>
            <person name="Oren A."/>
            <person name="Chaudhuri R.R."/>
            <person name="La Ragione R."/>
            <person name="Hildebrand F."/>
            <person name="Pallen M.J."/>
        </authorList>
    </citation>
    <scope>NUCLEOTIDE SEQUENCE</scope>
    <source>
        <strain evidence="9">CHK186-9395</strain>
    </source>
</reference>
<reference evidence="9" key="1">
    <citation type="submission" date="2020-10" db="EMBL/GenBank/DDBJ databases">
        <authorList>
            <person name="Gilroy R."/>
        </authorList>
    </citation>
    <scope>NUCLEOTIDE SEQUENCE</scope>
    <source>
        <strain evidence="9">CHK186-9395</strain>
    </source>
</reference>
<dbReference type="InterPro" id="IPR004557">
    <property type="entry name" value="PrmC-related"/>
</dbReference>
<evidence type="ECO:0000256" key="1">
    <source>
        <dbReference type="ARBA" id="ARBA00022603"/>
    </source>
</evidence>
<evidence type="ECO:0000256" key="5">
    <source>
        <dbReference type="HAMAP-Rule" id="MF_02126"/>
    </source>
</evidence>
<evidence type="ECO:0000259" key="8">
    <source>
        <dbReference type="Pfam" id="PF17827"/>
    </source>
</evidence>
<comment type="caution">
    <text evidence="5">Lacks conserved residue(s) required for the propagation of feature annotation.</text>
</comment>
<dbReference type="InterPro" id="IPR040758">
    <property type="entry name" value="PrmC_N"/>
</dbReference>
<dbReference type="PANTHER" id="PTHR18895:SF74">
    <property type="entry name" value="MTRF1L RELEASE FACTOR GLUTAMINE METHYLTRANSFERASE"/>
    <property type="match status" value="1"/>
</dbReference>
<dbReference type="NCBIfam" id="TIGR00537">
    <property type="entry name" value="hemK_rel_arch"/>
    <property type="match status" value="1"/>
</dbReference>
<comment type="similarity">
    <text evidence="5">Belongs to the protein N5-glutamine methyltransferase family. PrmC subfamily.</text>
</comment>
<dbReference type="Gene3D" id="3.40.50.150">
    <property type="entry name" value="Vaccinia Virus protein VP39"/>
    <property type="match status" value="1"/>
</dbReference>
<sequence>MNSFIFPCFNGNLCFVQNNAVLSLVRNNGSIFVQSFKTKYKPIIHFKFPLLRGLEYLIFGTYYFFWGLFLSFKNTPVPKLNRKMSESLNIKSSYIFGVVAFLIAVLLAVVLIGIVPTHLGYAMAGSSLSIFVKKLVIALVKVAMFYLILLFLYSFSSMRKLYKFNSAGNMALNGNTVLSGHRATNYLNFIVFCWSLNYFVISLLSIEVSVWLKAFVNIGLFLLTAMVAYEICYVFDRFLKKYSYPVLITSFFVTSKPASTELQTANTALSEGNLMLENVRREVISEDSQGGNVAFSLCYSEVREKLKNAGITEPSEADWLIATVLNKNRAEIKLLTQVSRTDYKQIERVLERRVKGEPIDKIFGKTEFYGLTFKVNKDVLTPRKETEILVEEALKIIGKEKLEVLDLCTGSGAIAVSIAKNSAAKVTATDISESALMVAKQNAELSDVKINFICSDLFSDIKKGKKFNVITCNPPYIKSEDIKTLDREVKDYDPHLALDGGEDGLYFYRKISEEFEEFLAPKGVILLEIGLGQEKSVKKLFSKNKFSVRIVKDYSGIQRIIIAERG</sequence>
<name>A0A9D1SZ22_9FIRM</name>
<dbReference type="InterPro" id="IPR007848">
    <property type="entry name" value="Small_mtfrase_dom"/>
</dbReference>
<evidence type="ECO:0000256" key="2">
    <source>
        <dbReference type="ARBA" id="ARBA00022679"/>
    </source>
</evidence>
<feature type="transmembrane region" description="Helical" evidence="6">
    <location>
        <begin position="214"/>
        <end position="235"/>
    </location>
</feature>
<feature type="transmembrane region" description="Helical" evidence="6">
    <location>
        <begin position="135"/>
        <end position="155"/>
    </location>
</feature>
<dbReference type="HAMAP" id="MF_02126">
    <property type="entry name" value="RF_methyltr_PrmC"/>
    <property type="match status" value="1"/>
</dbReference>
<feature type="binding site" evidence="5">
    <location>
        <position position="473"/>
    </location>
    <ligand>
        <name>S-adenosyl-L-methionine</name>
        <dbReference type="ChEBI" id="CHEBI:59789"/>
    </ligand>
</feature>
<keyword evidence="6" id="KW-0812">Transmembrane</keyword>
<dbReference type="InterPro" id="IPR029063">
    <property type="entry name" value="SAM-dependent_MTases_sf"/>
</dbReference>
<feature type="domain" description="Methyltransferase small" evidence="7">
    <location>
        <begin position="387"/>
        <end position="481"/>
    </location>
</feature>
<keyword evidence="6" id="KW-1133">Transmembrane helix</keyword>
<gene>
    <name evidence="5 9" type="primary">prmC</name>
    <name evidence="9" type="ORF">IAA62_02970</name>
</gene>
<dbReference type="EC" id="2.1.1.297" evidence="5"/>
<dbReference type="SUPFAM" id="SSF53335">
    <property type="entry name" value="S-adenosyl-L-methionine-dependent methyltransferases"/>
    <property type="match status" value="1"/>
</dbReference>
<evidence type="ECO:0000313" key="9">
    <source>
        <dbReference type="EMBL" id="HIV01497.1"/>
    </source>
</evidence>
<dbReference type="Pfam" id="PF05175">
    <property type="entry name" value="MTS"/>
    <property type="match status" value="1"/>
</dbReference>
<dbReference type="InterPro" id="IPR019874">
    <property type="entry name" value="RF_methyltr_PrmC"/>
</dbReference>
<keyword evidence="1 5" id="KW-0489">Methyltransferase</keyword>
<feature type="transmembrane region" description="Helical" evidence="6">
    <location>
        <begin position="93"/>
        <end position="115"/>
    </location>
</feature>
<dbReference type="PANTHER" id="PTHR18895">
    <property type="entry name" value="HEMK METHYLTRANSFERASE"/>
    <property type="match status" value="1"/>
</dbReference>
<dbReference type="EMBL" id="DVOJ01000010">
    <property type="protein sequence ID" value="HIV01497.1"/>
    <property type="molecule type" value="Genomic_DNA"/>
</dbReference>
<evidence type="ECO:0000256" key="4">
    <source>
        <dbReference type="ARBA" id="ARBA00048391"/>
    </source>
</evidence>
<dbReference type="Gene3D" id="1.10.8.10">
    <property type="entry name" value="DNA helicase RuvA subunit, C-terminal domain"/>
    <property type="match status" value="1"/>
</dbReference>
<dbReference type="Pfam" id="PF17827">
    <property type="entry name" value="PrmC_N"/>
    <property type="match status" value="1"/>
</dbReference>
<proteinExistence type="inferred from homology"/>
<feature type="transmembrane region" description="Helical" evidence="6">
    <location>
        <begin position="186"/>
        <end position="208"/>
    </location>
</feature>
<dbReference type="Proteomes" id="UP000886861">
    <property type="component" value="Unassembled WGS sequence"/>
</dbReference>
<feature type="transmembrane region" description="Helical" evidence="6">
    <location>
        <begin position="56"/>
        <end position="72"/>
    </location>
</feature>
<dbReference type="AlphaFoldDB" id="A0A9D1SZ22"/>
<comment type="catalytic activity">
    <reaction evidence="4 5">
        <text>L-glutaminyl-[peptide chain release factor] + S-adenosyl-L-methionine = N(5)-methyl-L-glutaminyl-[peptide chain release factor] + S-adenosyl-L-homocysteine + H(+)</text>
        <dbReference type="Rhea" id="RHEA:42896"/>
        <dbReference type="Rhea" id="RHEA-COMP:10271"/>
        <dbReference type="Rhea" id="RHEA-COMP:10272"/>
        <dbReference type="ChEBI" id="CHEBI:15378"/>
        <dbReference type="ChEBI" id="CHEBI:30011"/>
        <dbReference type="ChEBI" id="CHEBI:57856"/>
        <dbReference type="ChEBI" id="CHEBI:59789"/>
        <dbReference type="ChEBI" id="CHEBI:61891"/>
        <dbReference type="EC" id="2.1.1.297"/>
    </reaction>
</comment>
<evidence type="ECO:0000313" key="10">
    <source>
        <dbReference type="Proteomes" id="UP000886861"/>
    </source>
</evidence>
<comment type="function">
    <text evidence="5">Methylates the class 1 translation termination release factors RF1/PrfA and RF2/PrfB on the glutamine residue of the universally conserved GGQ motif.</text>
</comment>